<evidence type="ECO:0000313" key="3">
    <source>
        <dbReference type="EMBL" id="TKI84985.1"/>
    </source>
</evidence>
<dbReference type="AlphaFoldDB" id="C2Q2F3"/>
<gene>
    <name evidence="4" type="ORF">BACI71_110886</name>
    <name evidence="3" type="ORF">FC701_11870</name>
    <name evidence="2" type="ORF">I6G81_24115</name>
</gene>
<evidence type="ECO:0000313" key="2">
    <source>
        <dbReference type="EMBL" id="QQA15453.1"/>
    </source>
</evidence>
<reference evidence="3 5" key="1">
    <citation type="journal article" date="2019" name="Environ. Microbiol.">
        <title>An active ?-lactamase is a part of an orchestrated cell wall stress resistance network of Bacillus subtilis and related rhizosphere species.</title>
        <authorList>
            <person name="Bucher T."/>
            <person name="Keren-Paz A."/>
            <person name="Hausser J."/>
            <person name="Olender T."/>
            <person name="Cytryn E."/>
            <person name="Kolodkin-Gal I."/>
        </authorList>
    </citation>
    <scope>NUCLEOTIDE SEQUENCE [LARGE SCALE GENOMIC DNA]</scope>
    <source>
        <strain evidence="3 5">I186</strain>
    </source>
</reference>
<dbReference type="Proteomes" id="UP000437562">
    <property type="component" value="Unassembled WGS sequence"/>
</dbReference>
<reference evidence="2 7" key="3">
    <citation type="submission" date="2020-12" db="EMBL/GenBank/DDBJ databases">
        <title>FDA dAtabase for Regulatory Grade micrObial Sequences (FDA-ARGOS): Supporting development and validation of Infectious Disease Dx tests.</title>
        <authorList>
            <person name="Nelson B."/>
            <person name="Plummer A."/>
            <person name="Tallon L."/>
            <person name="Sadzewicz L."/>
            <person name="Zhao X."/>
            <person name="Boylan J."/>
            <person name="Ott S."/>
            <person name="Bowen H."/>
            <person name="Vavikolanu K."/>
            <person name="Mehta A."/>
            <person name="Aluvathingal J."/>
            <person name="Nadendla S."/>
            <person name="Myers T."/>
            <person name="Yan Y."/>
            <person name="Sichtig H."/>
        </authorList>
    </citation>
    <scope>NUCLEOTIDE SEQUENCE [LARGE SCALE GENOMIC DNA]</scope>
    <source>
        <strain evidence="2 7">FDAARGOS_924</strain>
    </source>
</reference>
<evidence type="ECO:0000313" key="7">
    <source>
        <dbReference type="Proteomes" id="UP000596196"/>
    </source>
</evidence>
<accession>A0A653RUF8</accession>
<evidence type="ECO:0000313" key="6">
    <source>
        <dbReference type="Proteomes" id="UP000437562"/>
    </source>
</evidence>
<protein>
    <submittedName>
        <fullName evidence="4">ABC transporter permease</fullName>
    </submittedName>
</protein>
<evidence type="ECO:0000313" key="4">
    <source>
        <dbReference type="EMBL" id="VXB59645.1"/>
    </source>
</evidence>
<accession>C2Q2F3</accession>
<keyword evidence="1" id="KW-0472">Membrane</keyword>
<feature type="transmembrane region" description="Helical" evidence="1">
    <location>
        <begin position="13"/>
        <end position="34"/>
    </location>
</feature>
<evidence type="ECO:0000313" key="5">
    <source>
        <dbReference type="Proteomes" id="UP000305524"/>
    </source>
</evidence>
<evidence type="ECO:0000256" key="1">
    <source>
        <dbReference type="SAM" id="Phobius"/>
    </source>
</evidence>
<dbReference type="Proteomes" id="UP000596196">
    <property type="component" value="Chromosome"/>
</dbReference>
<dbReference type="EMBL" id="SZOD01000254">
    <property type="protein sequence ID" value="TKI84985.1"/>
    <property type="molecule type" value="Genomic_DNA"/>
</dbReference>
<proteinExistence type="predicted"/>
<sequence>MLKGLSAVLPYEIAVPLLISIGLYSTMYIGYYFLTVRSYFRIVKE</sequence>
<accession>A0A2B5QS93</accession>
<organism evidence="4 6">
    <name type="scientific">Bacillus mycoides</name>
    <dbReference type="NCBI Taxonomy" id="1405"/>
    <lineage>
        <taxon>Bacteria</taxon>
        <taxon>Bacillati</taxon>
        <taxon>Bacillota</taxon>
        <taxon>Bacilli</taxon>
        <taxon>Bacillales</taxon>
        <taxon>Bacillaceae</taxon>
        <taxon>Bacillus</taxon>
        <taxon>Bacillus cereus group</taxon>
    </lineage>
</organism>
<keyword evidence="1" id="KW-1133">Transmembrane helix</keyword>
<dbReference type="Proteomes" id="UP000305524">
    <property type="component" value="Unassembled WGS sequence"/>
</dbReference>
<dbReference type="HOGENOM" id="CLU_3195747_0_0_9"/>
<reference evidence="4 6" key="2">
    <citation type="submission" date="2019-10" db="EMBL/GenBank/DDBJ databases">
        <authorList>
            <person name="Karimi E."/>
        </authorList>
    </citation>
    <scope>NUCLEOTIDE SEQUENCE [LARGE SCALE GENOMIC DNA]</scope>
    <source>
        <strain evidence="4">Bacillus sp. 71</strain>
    </source>
</reference>
<keyword evidence="7" id="KW-1185">Reference proteome</keyword>
<keyword evidence="1" id="KW-0812">Transmembrane</keyword>
<name>C2Q2F3_BACMY</name>
<dbReference type="EMBL" id="CP065877">
    <property type="protein sequence ID" value="QQA15453.1"/>
    <property type="molecule type" value="Genomic_DNA"/>
</dbReference>
<dbReference type="EMBL" id="CABWMC010000003">
    <property type="protein sequence ID" value="VXB59645.1"/>
    <property type="molecule type" value="Genomic_DNA"/>
</dbReference>